<organism evidence="3 4">
    <name type="scientific">Aliidiomarina shirensis</name>
    <dbReference type="NCBI Taxonomy" id="1048642"/>
    <lineage>
        <taxon>Bacteria</taxon>
        <taxon>Pseudomonadati</taxon>
        <taxon>Pseudomonadota</taxon>
        <taxon>Gammaproteobacteria</taxon>
        <taxon>Alteromonadales</taxon>
        <taxon>Idiomarinaceae</taxon>
        <taxon>Aliidiomarina</taxon>
    </lineage>
</organism>
<keyword evidence="2" id="KW-1133">Transmembrane helix</keyword>
<dbReference type="EMBL" id="PIPP01000001">
    <property type="protein sequence ID" value="RUO38515.1"/>
    <property type="molecule type" value="Genomic_DNA"/>
</dbReference>
<feature type="region of interest" description="Disordered" evidence="1">
    <location>
        <begin position="38"/>
        <end position="83"/>
    </location>
</feature>
<dbReference type="Proteomes" id="UP000286934">
    <property type="component" value="Unassembled WGS sequence"/>
</dbReference>
<evidence type="ECO:0000313" key="4">
    <source>
        <dbReference type="Proteomes" id="UP000286934"/>
    </source>
</evidence>
<dbReference type="RefSeq" id="WP_126805733.1">
    <property type="nucleotide sequence ID" value="NZ_PIPP01000001.1"/>
</dbReference>
<feature type="compositionally biased region" description="Basic and acidic residues" evidence="1">
    <location>
        <begin position="70"/>
        <end position="83"/>
    </location>
</feature>
<evidence type="ECO:0000256" key="2">
    <source>
        <dbReference type="SAM" id="Phobius"/>
    </source>
</evidence>
<dbReference type="InterPro" id="IPR021550">
    <property type="entry name" value="DUF2897"/>
</dbReference>
<keyword evidence="2" id="KW-0812">Transmembrane</keyword>
<protein>
    <recommendedName>
        <fullName evidence="5">DUF2897 domain-containing protein</fullName>
    </recommendedName>
</protein>
<dbReference type="Pfam" id="PF11446">
    <property type="entry name" value="DUF2897"/>
    <property type="match status" value="1"/>
</dbReference>
<name>A0A432WXM6_9GAMM</name>
<evidence type="ECO:0000313" key="3">
    <source>
        <dbReference type="EMBL" id="RUO38515.1"/>
    </source>
</evidence>
<keyword evidence="4" id="KW-1185">Reference proteome</keyword>
<gene>
    <name evidence="3" type="ORF">CWE13_02415</name>
</gene>
<reference evidence="4" key="1">
    <citation type="journal article" date="2018" name="Front. Microbiol.">
        <title>Genome-Based Analysis Reveals the Taxonomy and Diversity of the Family Idiomarinaceae.</title>
        <authorList>
            <person name="Liu Y."/>
            <person name="Lai Q."/>
            <person name="Shao Z."/>
        </authorList>
    </citation>
    <scope>NUCLEOTIDE SEQUENCE [LARGE SCALE GENOMIC DNA]</scope>
    <source>
        <strain evidence="4">AIS</strain>
    </source>
</reference>
<keyword evidence="2" id="KW-0472">Membrane</keyword>
<evidence type="ECO:0008006" key="5">
    <source>
        <dbReference type="Google" id="ProtNLM"/>
    </source>
</evidence>
<proteinExistence type="predicted"/>
<dbReference type="AlphaFoldDB" id="A0A432WXM6"/>
<sequence length="83" mass="9857">MTMPLWAVISIIVLVLAIIFSNVMLVKKTAHMKMPNLLRKHKDGSKAADDWEKDEWDKNDWEKDDWGDEDWQKDNNTEEQNKK</sequence>
<evidence type="ECO:0000256" key="1">
    <source>
        <dbReference type="SAM" id="MobiDB-lite"/>
    </source>
</evidence>
<accession>A0A432WXM6</accession>
<feature type="transmembrane region" description="Helical" evidence="2">
    <location>
        <begin position="6"/>
        <end position="26"/>
    </location>
</feature>
<comment type="caution">
    <text evidence="3">The sequence shown here is derived from an EMBL/GenBank/DDBJ whole genome shotgun (WGS) entry which is preliminary data.</text>
</comment>
<feature type="compositionally biased region" description="Basic and acidic residues" evidence="1">
    <location>
        <begin position="44"/>
        <end position="61"/>
    </location>
</feature>